<accession>A0ABT3FQ08</accession>
<proteinExistence type="predicted"/>
<name>A0ABT3FQ08_9BACT</name>
<evidence type="ECO:0000313" key="2">
    <source>
        <dbReference type="Proteomes" id="UP001207930"/>
    </source>
</evidence>
<reference evidence="1 2" key="1">
    <citation type="submission" date="2022-10" db="EMBL/GenBank/DDBJ databases">
        <title>Luteolibacter flavescens strain MCCC 1K03193, whole genome shotgun sequencing project.</title>
        <authorList>
            <person name="Zhao G."/>
            <person name="Shen L."/>
        </authorList>
    </citation>
    <scope>NUCLEOTIDE SEQUENCE [LARGE SCALE GENOMIC DNA]</scope>
    <source>
        <strain evidence="1 2">MCCC 1K03193</strain>
    </source>
</reference>
<gene>
    <name evidence="1" type="ORF">OKA04_12400</name>
</gene>
<protein>
    <submittedName>
        <fullName evidence="1">Uncharacterized protein</fullName>
    </submittedName>
</protein>
<evidence type="ECO:0000313" key="1">
    <source>
        <dbReference type="EMBL" id="MCW1885532.1"/>
    </source>
</evidence>
<dbReference type="EMBL" id="JAPDDS010000006">
    <property type="protein sequence ID" value="MCW1885532.1"/>
    <property type="molecule type" value="Genomic_DNA"/>
</dbReference>
<comment type="caution">
    <text evidence="1">The sequence shown here is derived from an EMBL/GenBank/DDBJ whole genome shotgun (WGS) entry which is preliminary data.</text>
</comment>
<dbReference type="Proteomes" id="UP001207930">
    <property type="component" value="Unassembled WGS sequence"/>
</dbReference>
<organism evidence="1 2">
    <name type="scientific">Luteolibacter flavescens</name>
    <dbReference type="NCBI Taxonomy" id="1859460"/>
    <lineage>
        <taxon>Bacteria</taxon>
        <taxon>Pseudomonadati</taxon>
        <taxon>Verrucomicrobiota</taxon>
        <taxon>Verrucomicrobiia</taxon>
        <taxon>Verrucomicrobiales</taxon>
        <taxon>Verrucomicrobiaceae</taxon>
        <taxon>Luteolibacter</taxon>
    </lineage>
</organism>
<dbReference type="RefSeq" id="WP_264501488.1">
    <property type="nucleotide sequence ID" value="NZ_JAPDDS010000006.1"/>
</dbReference>
<sequence length="99" mass="10786">MDTDEGSPTPISGWQLGPSGVGSLGVFHRIRHVSGFEVTHFPDGGGHVSCSRPEPCPEWHRDVMNHLKSGVPYPNDGPRNVCGDILGFLNWVEDHQPST</sequence>
<keyword evidence="2" id="KW-1185">Reference proteome</keyword>